<evidence type="ECO:0000313" key="1">
    <source>
        <dbReference type="EMBL" id="SUJ01748.1"/>
    </source>
</evidence>
<protein>
    <submittedName>
        <fullName evidence="1">Uncharacterized protein</fullName>
    </submittedName>
</protein>
<reference evidence="1 2" key="1">
    <citation type="submission" date="2018-06" db="EMBL/GenBank/DDBJ databases">
        <authorList>
            <consortium name="Pathogen Informatics"/>
            <person name="Doyle S."/>
        </authorList>
    </citation>
    <scope>NUCLEOTIDE SEQUENCE [LARGE SCALE GENOMIC DNA]</scope>
    <source>
        <strain evidence="2">ATCC 11859 / DSM 33 / NCIB 8841 / NCTC 4822</strain>
    </source>
</reference>
<keyword evidence="2" id="KW-1185">Reference proteome</keyword>
<gene>
    <name evidence="1" type="ORF">NCTC4822_01192</name>
</gene>
<dbReference type="Proteomes" id="UP000254519">
    <property type="component" value="Unassembled WGS sequence"/>
</dbReference>
<dbReference type="EMBL" id="UGYZ01000002">
    <property type="protein sequence ID" value="SUJ01748.1"/>
    <property type="molecule type" value="Genomic_DNA"/>
</dbReference>
<organism evidence="1 2">
    <name type="scientific">Sporosarcina pasteurii</name>
    <name type="common">Bacillus pasteurii</name>
    <dbReference type="NCBI Taxonomy" id="1474"/>
    <lineage>
        <taxon>Bacteria</taxon>
        <taxon>Bacillati</taxon>
        <taxon>Bacillota</taxon>
        <taxon>Bacilli</taxon>
        <taxon>Bacillales</taxon>
        <taxon>Caryophanaceae</taxon>
        <taxon>Sporosarcina</taxon>
    </lineage>
</organism>
<dbReference type="AlphaFoldDB" id="A0A380BJZ1"/>
<name>A0A380BJZ1_SPOPA</name>
<sequence length="80" mass="9422">MSLNLQYFYLYYSIIWRDYCLDRLLAIGMSSGDYIKTNGSVTARRINSHLFGVYWLTKDNKLYKGDMKCKNAKTVVEIHL</sequence>
<evidence type="ECO:0000313" key="2">
    <source>
        <dbReference type="Proteomes" id="UP000254519"/>
    </source>
</evidence>
<proteinExistence type="predicted"/>
<accession>A0A380BJZ1</accession>